<evidence type="ECO:0000313" key="6">
    <source>
        <dbReference type="Proteomes" id="UP001164746"/>
    </source>
</evidence>
<dbReference type="PANTHER" id="PTHR24198:SF165">
    <property type="entry name" value="ANKYRIN REPEAT-CONTAINING PROTEIN-RELATED"/>
    <property type="match status" value="1"/>
</dbReference>
<dbReference type="Pfam" id="PF12796">
    <property type="entry name" value="Ank_2"/>
    <property type="match status" value="1"/>
</dbReference>
<dbReference type="Proteomes" id="UP001164746">
    <property type="component" value="Chromosome 14"/>
</dbReference>
<organism evidence="5 6">
    <name type="scientific">Mya arenaria</name>
    <name type="common">Soft-shell clam</name>
    <dbReference type="NCBI Taxonomy" id="6604"/>
    <lineage>
        <taxon>Eukaryota</taxon>
        <taxon>Metazoa</taxon>
        <taxon>Spiralia</taxon>
        <taxon>Lophotrochozoa</taxon>
        <taxon>Mollusca</taxon>
        <taxon>Bivalvia</taxon>
        <taxon>Autobranchia</taxon>
        <taxon>Heteroconchia</taxon>
        <taxon>Euheterodonta</taxon>
        <taxon>Imparidentia</taxon>
        <taxon>Neoheterodontei</taxon>
        <taxon>Myida</taxon>
        <taxon>Myoidea</taxon>
        <taxon>Myidae</taxon>
        <taxon>Mya</taxon>
    </lineage>
</organism>
<name>A0ABY7FWR3_MYAAR</name>
<keyword evidence="2 3" id="KW-0040">ANK repeat</keyword>
<evidence type="ECO:0000313" key="5">
    <source>
        <dbReference type="EMBL" id="WAR25324.1"/>
    </source>
</evidence>
<dbReference type="SMART" id="SM00248">
    <property type="entry name" value="ANK"/>
    <property type="match status" value="3"/>
</dbReference>
<feature type="repeat" description="ANK" evidence="3">
    <location>
        <begin position="204"/>
        <end position="236"/>
    </location>
</feature>
<gene>
    <name evidence="5" type="ORF">MAR_011028</name>
</gene>
<keyword evidence="1" id="KW-0677">Repeat</keyword>
<dbReference type="EMBL" id="CP111025">
    <property type="protein sequence ID" value="WAR25324.1"/>
    <property type="molecule type" value="Genomic_DNA"/>
</dbReference>
<evidence type="ECO:0000256" key="2">
    <source>
        <dbReference type="ARBA" id="ARBA00023043"/>
    </source>
</evidence>
<sequence length="977" mass="109045">MTSRSARPSSRGNTGTRPGSRQSSRTSVEMTLVEAGNGKGDVSVKSSDISDNTVSEKLDEIYTNGKESSGTIKPLWYPEQNQTSTRAEIHPLPGGGLARESTMVGVYSNLTAHSRQQTGMRVPQKSTLSIAGSGPEMKLLQAVAQGDGAVVRRLVYDNPTMNLHVVDRNKRTVLHHCLEARPLSLEVLHFLLKKAPPLDVLDTSDQTPLHIAVKNDDVMCTYLLLKYGADANVQAKRTGRTALHEATSRSHVRVTEVLLCHGANPGFKDKEGRTPGDVCKSNFPRTQYDAMVIQADEKRMAIHDIRPDEGMQSSKIGLSIEAKDENLHNKTWICKRQSLEEFNGKFPIEQIDDVISDVYTCRFLESTVGGLFSVTLRLFDSGVTSREEVRVLTSGDKVIVDVSQESTDKLSITFECEMTDDISLVAVCRPKIERFEVGKTAATMTSSLDDRVHITVGEGAFGGKSTVSLQVLEMSEEEDISAELILASTPFYFINADHRTKKRLEVELPVPVVSDGTEKLVVLKKTGDTWSPVHKQLGDPDVHSVKCAPEGLPACLVVAVTRSTDGEENHDSVAMEIQEAYRSAVDPAVVVCFLCMSRRVGTYCRFSVVLECCTIKTRDQRMRYWTAEGYSEHTGDTKDEEKMFVMKVRSTQAFTIIFHDNPIARKDPRTFCLEFHTKRQNVIQFDVELKGKSVQYMNGRLYIYDKNTDADRDKPIGDNPLTHFEINLVLNHVEAELSNVIQRSTDSSRASKSLTSDTSQPSTRSASAKYKSKTPIDGLSRLQATLNRAMNNIDPIETTPEPLPPLIRKWRDGTQSRADVGVPLLLGALFKGGHRSLATNVQLNLRNWYGEHNEGDHPLYDWLTNAYQNSDLFVPSDYPKPMSDQYLVLMSDELPLSRDLTRVLSLPDKESDDVINAEFLLHDGIRLMKHLIDVLGNLGYDSIRNYAIMCAKAWLRRTATRKDDPLRYQVDSLLKKL</sequence>
<feature type="region of interest" description="Disordered" evidence="4">
    <location>
        <begin position="744"/>
        <end position="774"/>
    </location>
</feature>
<evidence type="ECO:0000256" key="4">
    <source>
        <dbReference type="SAM" id="MobiDB-lite"/>
    </source>
</evidence>
<feature type="compositionally biased region" description="Polar residues" evidence="4">
    <location>
        <begin position="744"/>
        <end position="766"/>
    </location>
</feature>
<feature type="repeat" description="ANK" evidence="3">
    <location>
        <begin position="238"/>
        <end position="270"/>
    </location>
</feature>
<dbReference type="InterPro" id="IPR002110">
    <property type="entry name" value="Ankyrin_rpt"/>
</dbReference>
<feature type="region of interest" description="Disordered" evidence="4">
    <location>
        <begin position="1"/>
        <end position="48"/>
    </location>
</feature>
<feature type="compositionally biased region" description="Polar residues" evidence="4">
    <location>
        <begin position="1"/>
        <end position="29"/>
    </location>
</feature>
<dbReference type="PROSITE" id="PS50297">
    <property type="entry name" value="ANK_REP_REGION"/>
    <property type="match status" value="2"/>
</dbReference>
<keyword evidence="6" id="KW-1185">Reference proteome</keyword>
<proteinExistence type="predicted"/>
<protein>
    <submittedName>
        <fullName evidence="5">TNKS-like protein</fullName>
    </submittedName>
</protein>
<accession>A0ABY7FWR3</accession>
<dbReference type="Gene3D" id="1.25.40.20">
    <property type="entry name" value="Ankyrin repeat-containing domain"/>
    <property type="match status" value="1"/>
</dbReference>
<dbReference type="Gene3D" id="2.60.220.30">
    <property type="match status" value="1"/>
</dbReference>
<evidence type="ECO:0000256" key="3">
    <source>
        <dbReference type="PROSITE-ProRule" id="PRU00023"/>
    </source>
</evidence>
<evidence type="ECO:0000256" key="1">
    <source>
        <dbReference type="ARBA" id="ARBA00022737"/>
    </source>
</evidence>
<reference evidence="5" key="1">
    <citation type="submission" date="2022-11" db="EMBL/GenBank/DDBJ databases">
        <title>Centuries of genome instability and evolution in soft-shell clam transmissible cancer (bioRxiv).</title>
        <authorList>
            <person name="Hart S.F.M."/>
            <person name="Yonemitsu M.A."/>
            <person name="Giersch R.M."/>
            <person name="Beal B.F."/>
            <person name="Arriagada G."/>
            <person name="Davis B.W."/>
            <person name="Ostrander E.A."/>
            <person name="Goff S.P."/>
            <person name="Metzger M.J."/>
        </authorList>
    </citation>
    <scope>NUCLEOTIDE SEQUENCE</scope>
    <source>
        <strain evidence="5">MELC-2E11</strain>
        <tissue evidence="5">Siphon/mantle</tissue>
    </source>
</reference>
<dbReference type="SUPFAM" id="SSF48403">
    <property type="entry name" value="Ankyrin repeat"/>
    <property type="match status" value="1"/>
</dbReference>
<dbReference type="InterPro" id="IPR036770">
    <property type="entry name" value="Ankyrin_rpt-contain_sf"/>
</dbReference>
<dbReference type="PANTHER" id="PTHR24198">
    <property type="entry name" value="ANKYRIN REPEAT AND PROTEIN KINASE DOMAIN-CONTAINING PROTEIN"/>
    <property type="match status" value="1"/>
</dbReference>
<dbReference type="PROSITE" id="PS50088">
    <property type="entry name" value="ANK_REPEAT"/>
    <property type="match status" value="2"/>
</dbReference>